<evidence type="ECO:0000256" key="2">
    <source>
        <dbReference type="ARBA" id="ARBA00007998"/>
    </source>
</evidence>
<dbReference type="EMBL" id="JACVHF010000017">
    <property type="protein sequence ID" value="MBC9785716.1"/>
    <property type="molecule type" value="Genomic_DNA"/>
</dbReference>
<feature type="transmembrane region" description="Helical" evidence="8">
    <location>
        <begin position="276"/>
        <end position="297"/>
    </location>
</feature>
<feature type="transmembrane region" description="Helical" evidence="8">
    <location>
        <begin position="224"/>
        <end position="241"/>
    </location>
</feature>
<feature type="transmembrane region" description="Helical" evidence="8">
    <location>
        <begin position="123"/>
        <end position="141"/>
    </location>
</feature>
<comment type="caution">
    <text evidence="9">The sequence shown here is derived from an EMBL/GenBank/DDBJ whole genome shotgun (WGS) entry which is preliminary data.</text>
</comment>
<dbReference type="Proteomes" id="UP000617402">
    <property type="component" value="Unassembled WGS sequence"/>
</dbReference>
<gene>
    <name evidence="9" type="ORF">H1S01_14585</name>
</gene>
<keyword evidence="3" id="KW-0813">Transport</keyword>
<feature type="transmembrane region" description="Helical" evidence="8">
    <location>
        <begin position="12"/>
        <end position="32"/>
    </location>
</feature>
<evidence type="ECO:0000313" key="9">
    <source>
        <dbReference type="EMBL" id="MBC9785716.1"/>
    </source>
</evidence>
<feature type="transmembrane region" description="Helical" evidence="8">
    <location>
        <begin position="76"/>
        <end position="103"/>
    </location>
</feature>
<evidence type="ECO:0000256" key="1">
    <source>
        <dbReference type="ARBA" id="ARBA00004141"/>
    </source>
</evidence>
<keyword evidence="6 8" id="KW-1133">Transmembrane helix</keyword>
<keyword evidence="4" id="KW-0309">Germination</keyword>
<feature type="transmembrane region" description="Helical" evidence="8">
    <location>
        <begin position="339"/>
        <end position="359"/>
    </location>
</feature>
<comment type="subcellular location">
    <subcellularLocation>
        <location evidence="1">Membrane</location>
        <topology evidence="1">Multi-pass membrane protein</topology>
    </subcellularLocation>
</comment>
<dbReference type="PANTHER" id="PTHR34975:SF2">
    <property type="entry name" value="SPORE GERMINATION PROTEIN A2"/>
    <property type="match status" value="1"/>
</dbReference>
<evidence type="ECO:0000256" key="4">
    <source>
        <dbReference type="ARBA" id="ARBA00022544"/>
    </source>
</evidence>
<sequence>MNQKNSTKRQGYVGWIEASICIGSFVHVKMFLANPRELCQMAGTAAWMVPLIGVIGAIVIFFILNHLTATFSRASLLSIAGLFWGPTIQFLLGILFSSLFILISGYELRIFAEFVLTTLLPQTPISIVVISMVVLNIYLAIGGFESLSRTIMIIAPIGLTVLTLALTFGGTMGTVYNLSPWLGYGFWDTLSAGLLYTSLYEEIILLGFIAPLFREQKDFRRSGLATLVLSAVLFVFAQVVYEMCFQIQSAQQMGFPLFQVTRLIRFETFLQRLDPMFVFVWASVSSVGLAVGLYGAALTLTQGIRATDFRPYLIPLAVLSICVSFIPPRSLDAVNTYSFIPWLLQIPFYGLPVILLLWSKLFYRPQENRP</sequence>
<evidence type="ECO:0000256" key="8">
    <source>
        <dbReference type="SAM" id="Phobius"/>
    </source>
</evidence>
<keyword evidence="10" id="KW-1185">Reference proteome</keyword>
<feature type="transmembrane region" description="Helical" evidence="8">
    <location>
        <begin position="153"/>
        <end position="173"/>
    </location>
</feature>
<dbReference type="Pfam" id="PF03845">
    <property type="entry name" value="Spore_permease"/>
    <property type="match status" value="1"/>
</dbReference>
<evidence type="ECO:0000256" key="3">
    <source>
        <dbReference type="ARBA" id="ARBA00022448"/>
    </source>
</evidence>
<feature type="transmembrane region" description="Helical" evidence="8">
    <location>
        <begin position="309"/>
        <end position="327"/>
    </location>
</feature>
<proteinExistence type="inferred from homology"/>
<name>A0ABR7T4X0_HELCL</name>
<keyword evidence="5 8" id="KW-0812">Transmembrane</keyword>
<feature type="transmembrane region" description="Helical" evidence="8">
    <location>
        <begin position="44"/>
        <end position="64"/>
    </location>
</feature>
<dbReference type="InterPro" id="IPR004761">
    <property type="entry name" value="Spore_GerAB"/>
</dbReference>
<organism evidence="9 10">
    <name type="scientific">Heliobacterium chlorum</name>
    <dbReference type="NCBI Taxonomy" id="2698"/>
    <lineage>
        <taxon>Bacteria</taxon>
        <taxon>Bacillati</taxon>
        <taxon>Bacillota</taxon>
        <taxon>Clostridia</taxon>
        <taxon>Eubacteriales</taxon>
        <taxon>Heliobacteriaceae</taxon>
        <taxon>Heliobacterium</taxon>
    </lineage>
</organism>
<protein>
    <submittedName>
        <fullName evidence="9">GerAB/ArcD/ProY family transporter</fullName>
    </submittedName>
</protein>
<evidence type="ECO:0000313" key="10">
    <source>
        <dbReference type="Proteomes" id="UP000617402"/>
    </source>
</evidence>
<keyword evidence="7 8" id="KW-0472">Membrane</keyword>
<dbReference type="RefSeq" id="WP_188041158.1">
    <property type="nucleotide sequence ID" value="NZ_JACVHF010000017.1"/>
</dbReference>
<dbReference type="PANTHER" id="PTHR34975">
    <property type="entry name" value="SPORE GERMINATION PROTEIN A2"/>
    <property type="match status" value="1"/>
</dbReference>
<evidence type="ECO:0000256" key="5">
    <source>
        <dbReference type="ARBA" id="ARBA00022692"/>
    </source>
</evidence>
<reference evidence="9 10" key="1">
    <citation type="submission" date="2020-07" db="EMBL/GenBank/DDBJ databases">
        <title>Draft whole-genome sequence of Heliobacterium chlorum DSM 3682, type strain.</title>
        <authorList>
            <person name="Kyndt J.A."/>
            <person name="Meyer T.E."/>
            <person name="Imhoff J.F."/>
        </authorList>
    </citation>
    <scope>NUCLEOTIDE SEQUENCE [LARGE SCALE GENOMIC DNA]</scope>
    <source>
        <strain evidence="9 10">DSM 3682</strain>
    </source>
</reference>
<accession>A0ABR7T4X0</accession>
<evidence type="ECO:0000256" key="6">
    <source>
        <dbReference type="ARBA" id="ARBA00022989"/>
    </source>
</evidence>
<comment type="similarity">
    <text evidence="2">Belongs to the amino acid-polyamine-organocation (APC) superfamily. Spore germination protein (SGP) (TC 2.A.3.9) family.</text>
</comment>
<feature type="transmembrane region" description="Helical" evidence="8">
    <location>
        <begin position="193"/>
        <end position="212"/>
    </location>
</feature>
<evidence type="ECO:0000256" key="7">
    <source>
        <dbReference type="ARBA" id="ARBA00023136"/>
    </source>
</evidence>